<sequence>MMLDPHVPRWFVEGTTKEIVVGILGGLIVWAGASLKRFASNRIDRHRFPLAGEYISQFEDETPHGKVWVSAPAKLKQHGLNVVGVTHIGDKKWRLSGTIDPKGGYVSGVYSAENPYDRGVGNFFLTIQPDNDLVGLWSGYDSANEKISVGGYRFHKIAPVKIRNVSKESAASCMAIAESQLGKDYIPEKDFLNTNFYSVYGMVKRDAAGFAIGKIFEQQDFLNKFPKIAQRMPHALPWADTIGMISSVAVRQDYQKRGVGYSLSWHVLNHFDARNVSMMIMLGWAAPDGVHIAGIAHTLGFSEKGAIPDYWYDDSLSKGYRCPVCGDPPCHCSAVLYVRHQPAH</sequence>
<evidence type="ECO:0000259" key="1">
    <source>
        <dbReference type="PROSITE" id="PS51186"/>
    </source>
</evidence>
<dbReference type="Gene3D" id="3.40.630.30">
    <property type="match status" value="1"/>
</dbReference>
<dbReference type="GO" id="GO:0016747">
    <property type="term" value="F:acyltransferase activity, transferring groups other than amino-acyl groups"/>
    <property type="evidence" value="ECO:0007669"/>
    <property type="project" value="InterPro"/>
</dbReference>
<reference evidence="2" key="1">
    <citation type="submission" date="2009-10" db="EMBL/GenBank/DDBJ databases">
        <title>Diversity of trophic interactions inside an arsenic-rich microbial ecosystem.</title>
        <authorList>
            <person name="Bertin P.N."/>
            <person name="Heinrich-Salmeron A."/>
            <person name="Pelletier E."/>
            <person name="Goulhen-Chollet F."/>
            <person name="Arsene-Ploetze F."/>
            <person name="Gallien S."/>
            <person name="Calteau A."/>
            <person name="Vallenet D."/>
            <person name="Casiot C."/>
            <person name="Chane-Woon-Ming B."/>
            <person name="Giloteaux L."/>
            <person name="Barakat M."/>
            <person name="Bonnefoy V."/>
            <person name="Bruneel O."/>
            <person name="Chandler M."/>
            <person name="Cleiss J."/>
            <person name="Duran R."/>
            <person name="Elbaz-Poulichet F."/>
            <person name="Fonknechten N."/>
            <person name="Lauga B."/>
            <person name="Mornico D."/>
            <person name="Ortet P."/>
            <person name="Schaeffer C."/>
            <person name="Siguier P."/>
            <person name="Alexander Thil Smith A."/>
            <person name="Van Dorsselaer A."/>
            <person name="Weissenbach J."/>
            <person name="Medigue C."/>
            <person name="Le Paslier D."/>
        </authorList>
    </citation>
    <scope>NUCLEOTIDE SEQUENCE</scope>
</reference>
<dbReference type="InterPro" id="IPR000182">
    <property type="entry name" value="GNAT_dom"/>
</dbReference>
<dbReference type="PROSITE" id="PS51186">
    <property type="entry name" value="GNAT"/>
    <property type="match status" value="1"/>
</dbReference>
<dbReference type="AlphaFoldDB" id="E6QM14"/>
<protein>
    <recommendedName>
        <fullName evidence="1">N-acetyltransferase domain-containing protein</fullName>
    </recommendedName>
</protein>
<dbReference type="Pfam" id="PF00583">
    <property type="entry name" value="Acetyltransf_1"/>
    <property type="match status" value="1"/>
</dbReference>
<comment type="caution">
    <text evidence="2">The sequence shown here is derived from an EMBL/GenBank/DDBJ whole genome shotgun (WGS) entry which is preliminary data.</text>
</comment>
<feature type="domain" description="N-acetyltransferase" evidence="1">
    <location>
        <begin position="160"/>
        <end position="323"/>
    </location>
</feature>
<proteinExistence type="predicted"/>
<name>E6QM14_9ZZZZ</name>
<dbReference type="SUPFAM" id="SSF55729">
    <property type="entry name" value="Acyl-CoA N-acyltransferases (Nat)"/>
    <property type="match status" value="1"/>
</dbReference>
<evidence type="ECO:0000313" key="2">
    <source>
        <dbReference type="EMBL" id="CBI08285.1"/>
    </source>
</evidence>
<accession>E6QM14</accession>
<dbReference type="EMBL" id="CABQ01000201">
    <property type="protein sequence ID" value="CBI08285.1"/>
    <property type="molecule type" value="Genomic_DNA"/>
</dbReference>
<dbReference type="InterPro" id="IPR016181">
    <property type="entry name" value="Acyl_CoA_acyltransferase"/>
</dbReference>
<organism evidence="2">
    <name type="scientific">mine drainage metagenome</name>
    <dbReference type="NCBI Taxonomy" id="410659"/>
    <lineage>
        <taxon>unclassified sequences</taxon>
        <taxon>metagenomes</taxon>
        <taxon>ecological metagenomes</taxon>
    </lineage>
</organism>
<gene>
    <name evidence="2" type="ORF">CARN6_1737</name>
</gene>